<proteinExistence type="predicted"/>
<comment type="caution">
    <text evidence="2">The sequence shown here is derived from an EMBL/GenBank/DDBJ whole genome shotgun (WGS) entry which is preliminary data.</text>
</comment>
<name>A0ABS8FHC6_9FIRM</name>
<sequence>MRFRLLRREKGAPRRPAPAPEPPAAPAPPRAAELENPYGRYYGTARSREDLKR</sequence>
<accession>A0ABS8FHC6</accession>
<dbReference type="RefSeq" id="WP_227622885.1">
    <property type="nucleotide sequence ID" value="NZ_JAJEQO010000017.1"/>
</dbReference>
<feature type="region of interest" description="Disordered" evidence="1">
    <location>
        <begin position="1"/>
        <end position="53"/>
    </location>
</feature>
<reference evidence="2 3" key="1">
    <citation type="submission" date="2021-10" db="EMBL/GenBank/DDBJ databases">
        <title>Anaerobic single-cell dispensing facilitates the cultivation of human gut bacteria.</title>
        <authorList>
            <person name="Afrizal A."/>
        </authorList>
    </citation>
    <scope>NUCLEOTIDE SEQUENCE [LARGE SCALE GENOMIC DNA]</scope>
    <source>
        <strain evidence="2 3">CLA-AA-H223</strain>
    </source>
</reference>
<protein>
    <submittedName>
        <fullName evidence="2">Uncharacterized protein</fullName>
    </submittedName>
</protein>
<evidence type="ECO:0000256" key="1">
    <source>
        <dbReference type="SAM" id="MobiDB-lite"/>
    </source>
</evidence>
<organism evidence="2 3">
    <name type="scientific">Faecalibacterium hominis</name>
    <name type="common">ex Afrizal et al. 2022</name>
    <dbReference type="NCBI Taxonomy" id="2881265"/>
    <lineage>
        <taxon>Bacteria</taxon>
        <taxon>Bacillati</taxon>
        <taxon>Bacillota</taxon>
        <taxon>Clostridia</taxon>
        <taxon>Eubacteriales</taxon>
        <taxon>Oscillospiraceae</taxon>
        <taxon>Faecalibacterium</taxon>
    </lineage>
</organism>
<evidence type="ECO:0000313" key="3">
    <source>
        <dbReference type="Proteomes" id="UP001199236"/>
    </source>
</evidence>
<evidence type="ECO:0000313" key="2">
    <source>
        <dbReference type="EMBL" id="MCC2213953.1"/>
    </source>
</evidence>
<feature type="compositionally biased region" description="Pro residues" evidence="1">
    <location>
        <begin position="15"/>
        <end position="29"/>
    </location>
</feature>
<dbReference type="EMBL" id="JAJEQO010000017">
    <property type="protein sequence ID" value="MCC2213953.1"/>
    <property type="molecule type" value="Genomic_DNA"/>
</dbReference>
<feature type="compositionally biased region" description="Basic and acidic residues" evidence="1">
    <location>
        <begin position="1"/>
        <end position="12"/>
    </location>
</feature>
<keyword evidence="3" id="KW-1185">Reference proteome</keyword>
<dbReference type="Proteomes" id="UP001199236">
    <property type="component" value="Unassembled WGS sequence"/>
</dbReference>
<gene>
    <name evidence="2" type="ORF">LKD34_10700</name>
</gene>